<proteinExistence type="predicted"/>
<evidence type="ECO:0000313" key="2">
    <source>
        <dbReference type="Proteomes" id="UP000005451"/>
    </source>
</evidence>
<gene>
    <name evidence="1" type="ORF">ANHYDRO_01942</name>
</gene>
<evidence type="ECO:0000313" key="1">
    <source>
        <dbReference type="EMBL" id="EEB35171.1"/>
    </source>
</evidence>
<name>B6WBF9_9FIRM</name>
<dbReference type="EMBL" id="ABXA01000047">
    <property type="protein sequence ID" value="EEB35171.1"/>
    <property type="molecule type" value="Genomic_DNA"/>
</dbReference>
<dbReference type="AlphaFoldDB" id="B6WBF9"/>
<dbReference type="Proteomes" id="UP000005451">
    <property type="component" value="Unassembled WGS sequence"/>
</dbReference>
<comment type="caution">
    <text evidence="1">The sequence shown here is derived from an EMBL/GenBank/DDBJ whole genome shotgun (WGS) entry which is preliminary data.</text>
</comment>
<reference evidence="1 2" key="1">
    <citation type="submission" date="2008-09" db="EMBL/GenBank/DDBJ databases">
        <authorList>
            <person name="Fulton L."/>
            <person name="Clifton S."/>
            <person name="Fulton B."/>
            <person name="Xu J."/>
            <person name="Minx P."/>
            <person name="Pepin K.H."/>
            <person name="Johnson M."/>
            <person name="Thiruvilangam P."/>
            <person name="Bhonagiri V."/>
            <person name="Nash W.E."/>
            <person name="Mardis E.R."/>
            <person name="Wilson R.K."/>
        </authorList>
    </citation>
    <scope>NUCLEOTIDE SEQUENCE [LARGE SCALE GENOMIC DNA]</scope>
    <source>
        <strain evidence="1 2">DSM 7454</strain>
    </source>
</reference>
<sequence length="42" mass="5123">MEKNNKKVLFKIRNLKKYFPIKKNLSFLGEQMNMSMLTKIFQ</sequence>
<protein>
    <submittedName>
        <fullName evidence="1">Uncharacterized protein</fullName>
    </submittedName>
</protein>
<accession>B6WBF9</accession>
<reference evidence="1 2" key="2">
    <citation type="submission" date="2008-10" db="EMBL/GenBank/DDBJ databases">
        <title>Draft genome sequence of Anaerococcus hydrogenalis (DSM 7454).</title>
        <authorList>
            <person name="Sudarsanam P."/>
            <person name="Ley R."/>
            <person name="Guruge J."/>
            <person name="Turnbaugh P.J."/>
            <person name="Mahowald M."/>
            <person name="Liep D."/>
            <person name="Gordon J."/>
        </authorList>
    </citation>
    <scope>NUCLEOTIDE SEQUENCE [LARGE SCALE GENOMIC DNA]</scope>
    <source>
        <strain evidence="1 2">DSM 7454</strain>
    </source>
</reference>
<organism evidence="1 2">
    <name type="scientific">Anaerococcus hydrogenalis DSM 7454</name>
    <dbReference type="NCBI Taxonomy" id="561177"/>
    <lineage>
        <taxon>Bacteria</taxon>
        <taxon>Bacillati</taxon>
        <taxon>Bacillota</taxon>
        <taxon>Tissierellia</taxon>
        <taxon>Tissierellales</taxon>
        <taxon>Peptoniphilaceae</taxon>
        <taxon>Anaerococcus</taxon>
    </lineage>
</organism>